<sequence>MIALNSPSNPAVEVVQTSVVNTEECTAEKKDFCLNGGTCFFHRNTDYLMCASNYSGQRCEKLILGTYTKTHQSVVLIVVPVTAVLIAAFILLISFYR</sequence>
<dbReference type="GO" id="GO:0007173">
    <property type="term" value="P:epidermal growth factor receptor signaling pathway"/>
    <property type="evidence" value="ECO:0007669"/>
    <property type="project" value="TreeGrafter"/>
</dbReference>
<reference evidence="9" key="2">
    <citation type="submission" date="2025-09" db="UniProtKB">
        <authorList>
            <consortium name="Ensembl"/>
        </authorList>
    </citation>
    <scope>IDENTIFICATION</scope>
</reference>
<keyword evidence="4" id="KW-0732">Signal</keyword>
<keyword evidence="10" id="KW-1185">Reference proteome</keyword>
<evidence type="ECO:0000313" key="9">
    <source>
        <dbReference type="Ensembl" id="ENSEBUP00000017762.1"/>
    </source>
</evidence>
<dbReference type="AlphaFoldDB" id="A0A8C4QMJ1"/>
<dbReference type="GO" id="GO:0008284">
    <property type="term" value="P:positive regulation of cell population proliferation"/>
    <property type="evidence" value="ECO:0007669"/>
    <property type="project" value="TreeGrafter"/>
</dbReference>
<evidence type="ECO:0000256" key="7">
    <source>
        <dbReference type="SAM" id="Phobius"/>
    </source>
</evidence>
<feature type="transmembrane region" description="Helical" evidence="7">
    <location>
        <begin position="74"/>
        <end position="96"/>
    </location>
</feature>
<reference evidence="9" key="1">
    <citation type="submission" date="2025-08" db="UniProtKB">
        <authorList>
            <consortium name="Ensembl"/>
        </authorList>
    </citation>
    <scope>IDENTIFICATION</scope>
</reference>
<dbReference type="PANTHER" id="PTHR10740:SF14">
    <property type="entry name" value="EGF-LIKE DOMAIN-CONTAINING PROTEIN"/>
    <property type="match status" value="1"/>
</dbReference>
<proteinExistence type="predicted"/>
<dbReference type="Proteomes" id="UP000694388">
    <property type="component" value="Unplaced"/>
</dbReference>
<dbReference type="PROSITE" id="PS50026">
    <property type="entry name" value="EGF_3"/>
    <property type="match status" value="1"/>
</dbReference>
<keyword evidence="5 6" id="KW-1015">Disulfide bond</keyword>
<feature type="domain" description="EGF-like" evidence="8">
    <location>
        <begin position="21"/>
        <end position="60"/>
    </location>
</feature>
<accession>A0A8C4QMJ1</accession>
<name>A0A8C4QMJ1_EPTBU</name>
<dbReference type="GO" id="GO:0045840">
    <property type="term" value="P:positive regulation of mitotic nuclear division"/>
    <property type="evidence" value="ECO:0007669"/>
    <property type="project" value="TreeGrafter"/>
</dbReference>
<dbReference type="GO" id="GO:0005615">
    <property type="term" value="C:extracellular space"/>
    <property type="evidence" value="ECO:0007669"/>
    <property type="project" value="TreeGrafter"/>
</dbReference>
<comment type="subcellular location">
    <subcellularLocation>
        <location evidence="1">Secreted</location>
    </subcellularLocation>
</comment>
<dbReference type="PANTHER" id="PTHR10740">
    <property type="entry name" value="TRANSFORMING GROWTH FACTOR ALPHA"/>
    <property type="match status" value="1"/>
</dbReference>
<keyword evidence="3 6" id="KW-0245">EGF-like domain</keyword>
<evidence type="ECO:0000256" key="6">
    <source>
        <dbReference type="PROSITE-ProRule" id="PRU00076"/>
    </source>
</evidence>
<organism evidence="9 10">
    <name type="scientific">Eptatretus burgeri</name>
    <name type="common">Inshore hagfish</name>
    <dbReference type="NCBI Taxonomy" id="7764"/>
    <lineage>
        <taxon>Eukaryota</taxon>
        <taxon>Metazoa</taxon>
        <taxon>Chordata</taxon>
        <taxon>Craniata</taxon>
        <taxon>Vertebrata</taxon>
        <taxon>Cyclostomata</taxon>
        <taxon>Myxini</taxon>
        <taxon>Myxiniformes</taxon>
        <taxon>Myxinidae</taxon>
        <taxon>Eptatretinae</taxon>
        <taxon>Eptatretus</taxon>
    </lineage>
</organism>
<evidence type="ECO:0000256" key="3">
    <source>
        <dbReference type="ARBA" id="ARBA00022536"/>
    </source>
</evidence>
<evidence type="ECO:0000259" key="8">
    <source>
        <dbReference type="PROSITE" id="PS50026"/>
    </source>
</evidence>
<protein>
    <recommendedName>
        <fullName evidence="8">EGF-like domain-containing protein</fullName>
    </recommendedName>
</protein>
<evidence type="ECO:0000313" key="10">
    <source>
        <dbReference type="Proteomes" id="UP000694388"/>
    </source>
</evidence>
<dbReference type="Ensembl" id="ENSEBUT00000018338.1">
    <property type="protein sequence ID" value="ENSEBUP00000017762.1"/>
    <property type="gene ID" value="ENSEBUG00000011101.1"/>
</dbReference>
<dbReference type="SUPFAM" id="SSF57196">
    <property type="entry name" value="EGF/Laminin"/>
    <property type="match status" value="1"/>
</dbReference>
<dbReference type="Gene3D" id="2.10.25.10">
    <property type="entry name" value="Laminin"/>
    <property type="match status" value="1"/>
</dbReference>
<evidence type="ECO:0000256" key="5">
    <source>
        <dbReference type="ARBA" id="ARBA00023157"/>
    </source>
</evidence>
<evidence type="ECO:0000256" key="4">
    <source>
        <dbReference type="ARBA" id="ARBA00022729"/>
    </source>
</evidence>
<dbReference type="InterPro" id="IPR000742">
    <property type="entry name" value="EGF"/>
</dbReference>
<keyword evidence="7" id="KW-1133">Transmembrane helix</keyword>
<keyword evidence="7" id="KW-0812">Transmembrane</keyword>
<keyword evidence="7" id="KW-0472">Membrane</keyword>
<comment type="caution">
    <text evidence="6">Lacks conserved residue(s) required for the propagation of feature annotation.</text>
</comment>
<evidence type="ECO:0000256" key="2">
    <source>
        <dbReference type="ARBA" id="ARBA00022525"/>
    </source>
</evidence>
<dbReference type="GO" id="GO:0005154">
    <property type="term" value="F:epidermal growth factor receptor binding"/>
    <property type="evidence" value="ECO:0007669"/>
    <property type="project" value="TreeGrafter"/>
</dbReference>
<keyword evidence="2" id="KW-0964">Secreted</keyword>
<dbReference type="GO" id="GO:0008083">
    <property type="term" value="F:growth factor activity"/>
    <property type="evidence" value="ECO:0007669"/>
    <property type="project" value="TreeGrafter"/>
</dbReference>
<feature type="disulfide bond" evidence="6">
    <location>
        <begin position="50"/>
        <end position="59"/>
    </location>
</feature>
<evidence type="ECO:0000256" key="1">
    <source>
        <dbReference type="ARBA" id="ARBA00004613"/>
    </source>
</evidence>